<accession>A0A8H7GP62</accession>
<sequence>MYRSRNKFSTCLKIQRTEAAVIYGSKLLARYGKCWAVVARDRSPHLLVVNITWLSAPRAASLLHD</sequence>
<dbReference type="EMBL" id="JACBPP010000007">
    <property type="protein sequence ID" value="KAF8000542.1"/>
    <property type="molecule type" value="Genomic_DNA"/>
</dbReference>
<evidence type="ECO:0000313" key="2">
    <source>
        <dbReference type="Proteomes" id="UP000649328"/>
    </source>
</evidence>
<organism evidence="1 2">
    <name type="scientific">Metschnikowia pulcherrima</name>
    <dbReference type="NCBI Taxonomy" id="27326"/>
    <lineage>
        <taxon>Eukaryota</taxon>
        <taxon>Fungi</taxon>
        <taxon>Dikarya</taxon>
        <taxon>Ascomycota</taxon>
        <taxon>Saccharomycotina</taxon>
        <taxon>Pichiomycetes</taxon>
        <taxon>Metschnikowiaceae</taxon>
        <taxon>Metschnikowia</taxon>
    </lineage>
</organism>
<dbReference type="Proteomes" id="UP000649328">
    <property type="component" value="Unassembled WGS sequence"/>
</dbReference>
<comment type="caution">
    <text evidence="1">The sequence shown here is derived from an EMBL/GenBank/DDBJ whole genome shotgun (WGS) entry which is preliminary data.</text>
</comment>
<proteinExistence type="predicted"/>
<name>A0A8H7GP62_9ASCO</name>
<reference evidence="1" key="1">
    <citation type="submission" date="2020-10" db="EMBL/GenBank/DDBJ databases">
        <title>The Whole-Genome Sequence of Metschnikowia persimmonesis, a Novel Endophytic Yeast Species Isolated from Medicinal Plant Diospyros kaki Thumb.</title>
        <authorList>
            <person name="Rahmat E."/>
            <person name="Kang Y."/>
        </authorList>
    </citation>
    <scope>NUCLEOTIDE SEQUENCE</scope>
    <source>
        <strain evidence="1">KIOM G15050</strain>
    </source>
</reference>
<keyword evidence="2" id="KW-1185">Reference proteome</keyword>
<protein>
    <submittedName>
        <fullName evidence="1">Uncharacterized protein</fullName>
    </submittedName>
</protein>
<gene>
    <name evidence="1" type="ORF">HF325_005471</name>
</gene>
<evidence type="ECO:0000313" key="1">
    <source>
        <dbReference type="EMBL" id="KAF8000542.1"/>
    </source>
</evidence>
<dbReference type="AlphaFoldDB" id="A0A8H7GP62"/>